<accession>A0A8H6FBG8</accession>
<evidence type="ECO:0000313" key="2">
    <source>
        <dbReference type="EMBL" id="KAF6222260.1"/>
    </source>
</evidence>
<name>A0A8H6FBG8_9LECA</name>
<dbReference type="PANTHER" id="PTHR40781:SF1">
    <property type="match status" value="1"/>
</dbReference>
<dbReference type="PANTHER" id="PTHR40781">
    <property type="match status" value="1"/>
</dbReference>
<protein>
    <recommendedName>
        <fullName evidence="1">DUF7587 domain-containing protein</fullName>
    </recommendedName>
</protein>
<dbReference type="GeneID" id="59329762"/>
<dbReference type="EMBL" id="JACCJB010000012">
    <property type="protein sequence ID" value="KAF6222260.1"/>
    <property type="molecule type" value="Genomic_DNA"/>
</dbReference>
<dbReference type="Pfam" id="PF24494">
    <property type="entry name" value="DUF7587"/>
    <property type="match status" value="1"/>
</dbReference>
<proteinExistence type="predicted"/>
<keyword evidence="3" id="KW-1185">Reference proteome</keyword>
<gene>
    <name evidence="2" type="ORF">HO133_001346</name>
</gene>
<sequence>MEKFRRRHAELPANLYRVQYPGCQTALSGNGLQAKETNVTYTEDDMNAFRESIIKQLTWGHRGDQPYITCFSEKDHAENWACKEPWNHGEYGNESWSLLTIDTKLMPEAYVFSLKDLVTQLDLALPEMASQHVKGGYLCLHRIPTTAIVYSASAREVKNDVEDRKWQETYHPLDDYSGSDLEAAENNWNDDIMKMVEGDWN</sequence>
<evidence type="ECO:0000259" key="1">
    <source>
        <dbReference type="Pfam" id="PF24494"/>
    </source>
</evidence>
<dbReference type="InterPro" id="IPR056009">
    <property type="entry name" value="DUF7587"/>
</dbReference>
<dbReference type="RefSeq" id="XP_037151695.1">
    <property type="nucleotide sequence ID" value="XM_037292276.1"/>
</dbReference>
<comment type="caution">
    <text evidence="2">The sequence shown here is derived from an EMBL/GenBank/DDBJ whole genome shotgun (WGS) entry which is preliminary data.</text>
</comment>
<feature type="domain" description="DUF7587" evidence="1">
    <location>
        <begin position="11"/>
        <end position="155"/>
    </location>
</feature>
<organism evidence="2 3">
    <name type="scientific">Letharia lupina</name>
    <dbReference type="NCBI Taxonomy" id="560253"/>
    <lineage>
        <taxon>Eukaryota</taxon>
        <taxon>Fungi</taxon>
        <taxon>Dikarya</taxon>
        <taxon>Ascomycota</taxon>
        <taxon>Pezizomycotina</taxon>
        <taxon>Lecanoromycetes</taxon>
        <taxon>OSLEUM clade</taxon>
        <taxon>Lecanoromycetidae</taxon>
        <taxon>Lecanorales</taxon>
        <taxon>Lecanorineae</taxon>
        <taxon>Parmeliaceae</taxon>
        <taxon>Letharia</taxon>
    </lineage>
</organism>
<dbReference type="Proteomes" id="UP000593566">
    <property type="component" value="Unassembled WGS sequence"/>
</dbReference>
<reference evidence="2 3" key="1">
    <citation type="journal article" date="2020" name="Genomics">
        <title>Complete, high-quality genomes from long-read metagenomic sequencing of two wolf lichen thalli reveals enigmatic genome architecture.</title>
        <authorList>
            <person name="McKenzie S.K."/>
            <person name="Walston R.F."/>
            <person name="Allen J.L."/>
        </authorList>
    </citation>
    <scope>NUCLEOTIDE SEQUENCE [LARGE SCALE GENOMIC DNA]</scope>
    <source>
        <strain evidence="2">WasteWater1</strain>
    </source>
</reference>
<evidence type="ECO:0000313" key="3">
    <source>
        <dbReference type="Proteomes" id="UP000593566"/>
    </source>
</evidence>
<dbReference type="AlphaFoldDB" id="A0A8H6FBG8"/>